<evidence type="ECO:0000313" key="3">
    <source>
        <dbReference type="Proteomes" id="UP001596022"/>
    </source>
</evidence>
<dbReference type="Proteomes" id="UP001596022">
    <property type="component" value="Unassembled WGS sequence"/>
</dbReference>
<dbReference type="CDD" id="cd04301">
    <property type="entry name" value="NAT_SF"/>
    <property type="match status" value="1"/>
</dbReference>
<comment type="caution">
    <text evidence="2">The sequence shown here is derived from an EMBL/GenBank/DDBJ whole genome shotgun (WGS) entry which is preliminary data.</text>
</comment>
<dbReference type="Gene3D" id="3.40.630.30">
    <property type="match status" value="1"/>
</dbReference>
<sequence>MNVYEYENPEAFLKMVEPVLLQNEVVNDLPLGILYSLAGNSAWEGNWEDQPFMAYVGDDHKVKLILLMTPPHHLIVCGVVDALNQTIGLATNYLISRKISFPGVIGSQPLAEAFVKTYQEATRKNASIQMNQRIYKLESVKPIKTSSGLLRTATEKEIDLISRWIQDFDAEALEGEMSDEEAYKRAVKGIDRSEIFVWDDGEPVAMAKRSRPTKSGIVVTLVYTPPKFRGIGYASNCVATLSQKLLDEGFAYCSLYTDLSNPTSNSIYQKIGYEPIADSIVYTII</sequence>
<feature type="domain" description="N-acetyltransferase" evidence="1">
    <location>
        <begin position="148"/>
        <end position="285"/>
    </location>
</feature>
<keyword evidence="2" id="KW-0012">Acyltransferase</keyword>
<protein>
    <submittedName>
        <fullName evidence="2">GNAT family N-acetyltransferase</fullName>
        <ecNumber evidence="2">2.3.1.-</ecNumber>
    </submittedName>
</protein>
<keyword evidence="3" id="KW-1185">Reference proteome</keyword>
<name>A0ABV9GKE7_9BACL</name>
<evidence type="ECO:0000259" key="1">
    <source>
        <dbReference type="PROSITE" id="PS51186"/>
    </source>
</evidence>
<dbReference type="InterPro" id="IPR013653">
    <property type="entry name" value="GCN5-like_dom"/>
</dbReference>
<dbReference type="EC" id="2.3.1.-" evidence="2"/>
<reference evidence="3" key="1">
    <citation type="journal article" date="2019" name="Int. J. Syst. Evol. Microbiol.">
        <title>The Global Catalogue of Microorganisms (GCM) 10K type strain sequencing project: providing services to taxonomists for standard genome sequencing and annotation.</title>
        <authorList>
            <consortium name="The Broad Institute Genomics Platform"/>
            <consortium name="The Broad Institute Genome Sequencing Center for Infectious Disease"/>
            <person name="Wu L."/>
            <person name="Ma J."/>
        </authorList>
    </citation>
    <scope>NUCLEOTIDE SEQUENCE [LARGE SCALE GENOMIC DNA]</scope>
    <source>
        <strain evidence="3">CGMCC 1.16306</strain>
    </source>
</reference>
<evidence type="ECO:0000313" key="2">
    <source>
        <dbReference type="EMBL" id="MFC4617613.1"/>
    </source>
</evidence>
<accession>A0ABV9GKE7</accession>
<organism evidence="2 3">
    <name type="scientific">Camelliibacillus cellulosilyticus</name>
    <dbReference type="NCBI Taxonomy" id="2174486"/>
    <lineage>
        <taxon>Bacteria</taxon>
        <taxon>Bacillati</taxon>
        <taxon>Bacillota</taxon>
        <taxon>Bacilli</taxon>
        <taxon>Bacillales</taxon>
        <taxon>Sporolactobacillaceae</taxon>
        <taxon>Camelliibacillus</taxon>
    </lineage>
</organism>
<dbReference type="InterPro" id="IPR000182">
    <property type="entry name" value="GNAT_dom"/>
</dbReference>
<dbReference type="GO" id="GO:0016746">
    <property type="term" value="F:acyltransferase activity"/>
    <property type="evidence" value="ECO:0007669"/>
    <property type="project" value="UniProtKB-KW"/>
</dbReference>
<dbReference type="SUPFAM" id="SSF55729">
    <property type="entry name" value="Acyl-CoA N-acyltransferases (Nat)"/>
    <property type="match status" value="1"/>
</dbReference>
<dbReference type="Pfam" id="PF08445">
    <property type="entry name" value="FR47"/>
    <property type="match status" value="1"/>
</dbReference>
<dbReference type="EMBL" id="JBHSFW010000001">
    <property type="protein sequence ID" value="MFC4617613.1"/>
    <property type="molecule type" value="Genomic_DNA"/>
</dbReference>
<dbReference type="RefSeq" id="WP_376844646.1">
    <property type="nucleotide sequence ID" value="NZ_JBHSFW010000001.1"/>
</dbReference>
<keyword evidence="2" id="KW-0808">Transferase</keyword>
<dbReference type="InterPro" id="IPR016181">
    <property type="entry name" value="Acyl_CoA_acyltransferase"/>
</dbReference>
<dbReference type="PROSITE" id="PS51186">
    <property type="entry name" value="GNAT"/>
    <property type="match status" value="1"/>
</dbReference>
<proteinExistence type="predicted"/>
<gene>
    <name evidence="2" type="ORF">ACFO4N_02590</name>
</gene>